<reference evidence="4" key="1">
    <citation type="submission" date="2020-05" db="EMBL/GenBank/DDBJ databases">
        <authorList>
            <person name="Chiriac C."/>
            <person name="Salcher M."/>
            <person name="Ghai R."/>
            <person name="Kavagutti S V."/>
        </authorList>
    </citation>
    <scope>NUCLEOTIDE SEQUENCE</scope>
</reference>
<gene>
    <name evidence="3" type="ORF">UFOVP113_55</name>
    <name evidence="4" type="ORF">UFOVP225_42</name>
</gene>
<feature type="compositionally biased region" description="Polar residues" evidence="1">
    <location>
        <begin position="62"/>
        <end position="76"/>
    </location>
</feature>
<dbReference type="EMBL" id="LR798275">
    <property type="protein sequence ID" value="CAB5219233.1"/>
    <property type="molecule type" value="Genomic_DNA"/>
</dbReference>
<protein>
    <submittedName>
        <fullName evidence="4">KTSC domain containing protein</fullName>
    </submittedName>
</protein>
<sequence length="167" mass="18963">MAKRPSIPSWDELNRGLGSSKVWENTFLPPRPSTPEEWRDTMMAEVSPVEDDQFETMDQGGASMSVTSSSNPSRPRTLQAGYDYSSGTLTVIFRDGTWWEYKDVPESLWQGFNSAESKGKFMRSSGLDTWGDMGPADVTNMPRHRRAQMNDVQKFADYMYSNNNPNQ</sequence>
<name>A0A6J7WVJ3_9CAUD</name>
<feature type="region of interest" description="Disordered" evidence="1">
    <location>
        <begin position="50"/>
        <end position="81"/>
    </location>
</feature>
<dbReference type="InterPro" id="IPR025309">
    <property type="entry name" value="KTSC_dom"/>
</dbReference>
<accession>A0A6J7WVJ3</accession>
<dbReference type="EMBL" id="LR796231">
    <property type="protein sequence ID" value="CAB4128573.1"/>
    <property type="molecule type" value="Genomic_DNA"/>
</dbReference>
<feature type="domain" description="KTSC" evidence="2">
    <location>
        <begin position="80"/>
        <end position="124"/>
    </location>
</feature>
<evidence type="ECO:0000313" key="3">
    <source>
        <dbReference type="EMBL" id="CAB4128573.1"/>
    </source>
</evidence>
<organism evidence="4">
    <name type="scientific">uncultured Caudovirales phage</name>
    <dbReference type="NCBI Taxonomy" id="2100421"/>
    <lineage>
        <taxon>Viruses</taxon>
        <taxon>Duplodnaviria</taxon>
        <taxon>Heunggongvirae</taxon>
        <taxon>Uroviricota</taxon>
        <taxon>Caudoviricetes</taxon>
        <taxon>Peduoviridae</taxon>
        <taxon>Maltschvirus</taxon>
        <taxon>Maltschvirus maltsch</taxon>
    </lineage>
</organism>
<evidence type="ECO:0000259" key="2">
    <source>
        <dbReference type="Pfam" id="PF13619"/>
    </source>
</evidence>
<dbReference type="Pfam" id="PF13619">
    <property type="entry name" value="KTSC"/>
    <property type="match status" value="1"/>
</dbReference>
<evidence type="ECO:0000256" key="1">
    <source>
        <dbReference type="SAM" id="MobiDB-lite"/>
    </source>
</evidence>
<evidence type="ECO:0000313" key="4">
    <source>
        <dbReference type="EMBL" id="CAB5219233.1"/>
    </source>
</evidence>
<proteinExistence type="predicted"/>